<dbReference type="PANTHER" id="PTHR24399">
    <property type="entry name" value="ZINC FINGER AND BTB DOMAIN-CONTAINING"/>
    <property type="match status" value="1"/>
</dbReference>
<feature type="region of interest" description="Disordered" evidence="10">
    <location>
        <begin position="295"/>
        <end position="346"/>
    </location>
</feature>
<keyword evidence="3" id="KW-0677">Repeat</keyword>
<comment type="caution">
    <text evidence="12">The sequence shown here is derived from an EMBL/GenBank/DDBJ whole genome shotgun (WGS) entry which is preliminary data.</text>
</comment>
<dbReference type="InterPro" id="IPR013087">
    <property type="entry name" value="Znf_C2H2_type"/>
</dbReference>
<keyword evidence="2" id="KW-0479">Metal-binding</keyword>
<evidence type="ECO:0000256" key="8">
    <source>
        <dbReference type="ARBA" id="ARBA00023242"/>
    </source>
</evidence>
<feature type="compositionally biased region" description="Acidic residues" evidence="10">
    <location>
        <begin position="524"/>
        <end position="535"/>
    </location>
</feature>
<dbReference type="Pfam" id="PF00096">
    <property type="entry name" value="zf-C2H2"/>
    <property type="match status" value="3"/>
</dbReference>
<feature type="domain" description="C2H2-type" evidence="11">
    <location>
        <begin position="416"/>
        <end position="440"/>
    </location>
</feature>
<dbReference type="GO" id="GO:0005654">
    <property type="term" value="C:nucleoplasm"/>
    <property type="evidence" value="ECO:0007669"/>
    <property type="project" value="TreeGrafter"/>
</dbReference>
<keyword evidence="4 9" id="KW-0863">Zinc-finger</keyword>
<sequence>MSNQDQGPVLDLSDVVHDEPIADAADVLAQSDVPIDPALMELQYPTSDDHVSPPLDESPSSSYNLVATLEREIANILQQNALDASTALMQAAEQQRQADEARQQQRAAAADDSASPSTADGDDGGIALNLSGLAAFLEAAQASGKAGDNAQSDLSARHHEHEYTSNPVGTRAAPAFHSLNADRAEDPSNRPPPTPKYPDISLSDFLYAHTSRADSSRGDPLGSSSGGSPTHSAPLSSIASPPIDDFTDLGDILHDLSDFEPHPSDHGDLSDPTNDPVHSAPQALVLAPYNATSPSQIPLPLSPRAFSEIPQSPPMASSSSGPGTIAGGSKGKKPQDKPQDNAPKEHICDECGKIFSRRSDLARHVRIHTGERPYPCPEPGCGKSFIQRSALQVHQRVHSGERPHVCEYPGCGKRPYKCEDPACDKTFTRRTGLTAHMKTHDPTWEADPNIKYSFKSKKPKLDPSAPGANLTESVRAVLHQPGDGSDGSASLSPASDNALESRVMASISAEIAAALAQAQARAYDEDEDEEYESGSDLERHAEGSGIGPRTSGIRGEGERDPGRSSAEGEREGLLPTVDEEEEDEFPIPLRTRKGKEPVGVVGLKRKR</sequence>
<dbReference type="InterPro" id="IPR036236">
    <property type="entry name" value="Znf_C2H2_sf"/>
</dbReference>
<feature type="domain" description="C2H2-type" evidence="11">
    <location>
        <begin position="346"/>
        <end position="373"/>
    </location>
</feature>
<dbReference type="Proteomes" id="UP000703269">
    <property type="component" value="Unassembled WGS sequence"/>
</dbReference>
<feature type="compositionally biased region" description="Low complexity" evidence="10">
    <location>
        <begin position="218"/>
        <end position="243"/>
    </location>
</feature>
<dbReference type="PROSITE" id="PS00028">
    <property type="entry name" value="ZINC_FINGER_C2H2_1"/>
    <property type="match status" value="3"/>
</dbReference>
<gene>
    <name evidence="12" type="ORF">PsYK624_070510</name>
</gene>
<dbReference type="GO" id="GO:0008270">
    <property type="term" value="F:zinc ion binding"/>
    <property type="evidence" value="ECO:0007669"/>
    <property type="project" value="UniProtKB-KW"/>
</dbReference>
<dbReference type="AlphaFoldDB" id="A0A9P3GAB9"/>
<evidence type="ECO:0000256" key="9">
    <source>
        <dbReference type="PROSITE-ProRule" id="PRU00042"/>
    </source>
</evidence>
<evidence type="ECO:0000256" key="6">
    <source>
        <dbReference type="ARBA" id="ARBA00023015"/>
    </source>
</evidence>
<name>A0A9P3GAB9_9APHY</name>
<keyword evidence="6" id="KW-0805">Transcription regulation</keyword>
<feature type="domain" description="C2H2-type" evidence="11">
    <location>
        <begin position="374"/>
        <end position="403"/>
    </location>
</feature>
<dbReference type="PANTHER" id="PTHR24399:SF23">
    <property type="entry name" value="C2H2-TYPE DOMAIN-CONTAINING PROTEIN"/>
    <property type="match status" value="1"/>
</dbReference>
<evidence type="ECO:0000259" key="11">
    <source>
        <dbReference type="PROSITE" id="PS50157"/>
    </source>
</evidence>
<keyword evidence="5" id="KW-0862">Zinc</keyword>
<dbReference type="GO" id="GO:0001227">
    <property type="term" value="F:DNA-binding transcription repressor activity, RNA polymerase II-specific"/>
    <property type="evidence" value="ECO:0007669"/>
    <property type="project" value="TreeGrafter"/>
</dbReference>
<dbReference type="FunFam" id="3.30.160.60:FF:000072">
    <property type="entry name" value="zinc finger protein 143 isoform X1"/>
    <property type="match status" value="1"/>
</dbReference>
<evidence type="ECO:0000256" key="2">
    <source>
        <dbReference type="ARBA" id="ARBA00022723"/>
    </source>
</evidence>
<feature type="region of interest" description="Disordered" evidence="10">
    <location>
        <begin position="91"/>
        <end position="123"/>
    </location>
</feature>
<keyword evidence="7" id="KW-0804">Transcription</keyword>
<dbReference type="SMART" id="SM00355">
    <property type="entry name" value="ZnF_C2H2"/>
    <property type="match status" value="3"/>
</dbReference>
<dbReference type="FunFam" id="3.30.160.60:FF:002343">
    <property type="entry name" value="Zinc finger protein 33A"/>
    <property type="match status" value="1"/>
</dbReference>
<feature type="compositionally biased region" description="Basic and acidic residues" evidence="10">
    <location>
        <begin position="333"/>
        <end position="346"/>
    </location>
</feature>
<evidence type="ECO:0000256" key="4">
    <source>
        <dbReference type="ARBA" id="ARBA00022771"/>
    </source>
</evidence>
<dbReference type="Gene3D" id="3.30.160.60">
    <property type="entry name" value="Classic Zinc Finger"/>
    <property type="match status" value="3"/>
</dbReference>
<feature type="region of interest" description="Disordered" evidence="10">
    <location>
        <begin position="41"/>
        <end position="61"/>
    </location>
</feature>
<dbReference type="SUPFAM" id="SSF57667">
    <property type="entry name" value="beta-beta-alpha zinc fingers"/>
    <property type="match status" value="2"/>
</dbReference>
<dbReference type="FunFam" id="3.30.160.60:FF:001818">
    <property type="entry name" value="GDNF-inducible zinc finger protein 1 isoform X1"/>
    <property type="match status" value="1"/>
</dbReference>
<feature type="compositionally biased region" description="Low complexity" evidence="10">
    <location>
        <begin position="104"/>
        <end position="115"/>
    </location>
</feature>
<feature type="compositionally biased region" description="Basic and acidic residues" evidence="10">
    <location>
        <begin position="555"/>
        <end position="572"/>
    </location>
</feature>
<protein>
    <submittedName>
        <fullName evidence="12">C2H2-type zinc finger protein</fullName>
    </submittedName>
</protein>
<dbReference type="OrthoDB" id="654211at2759"/>
<keyword evidence="13" id="KW-1185">Reference proteome</keyword>
<feature type="compositionally biased region" description="Basic and acidic residues" evidence="10">
    <location>
        <begin position="251"/>
        <end position="269"/>
    </location>
</feature>
<evidence type="ECO:0000256" key="5">
    <source>
        <dbReference type="ARBA" id="ARBA00022833"/>
    </source>
</evidence>
<dbReference type="EMBL" id="BPQB01000018">
    <property type="protein sequence ID" value="GJE90905.1"/>
    <property type="molecule type" value="Genomic_DNA"/>
</dbReference>
<reference evidence="12 13" key="1">
    <citation type="submission" date="2021-08" db="EMBL/GenBank/DDBJ databases">
        <title>Draft Genome Sequence of Phanerochaete sordida strain YK-624.</title>
        <authorList>
            <person name="Mori T."/>
            <person name="Dohra H."/>
            <person name="Suzuki T."/>
            <person name="Kawagishi H."/>
            <person name="Hirai H."/>
        </authorList>
    </citation>
    <scope>NUCLEOTIDE SEQUENCE [LARGE SCALE GENOMIC DNA]</scope>
    <source>
        <strain evidence="12 13">YK-624</strain>
    </source>
</reference>
<evidence type="ECO:0000256" key="7">
    <source>
        <dbReference type="ARBA" id="ARBA00023163"/>
    </source>
</evidence>
<evidence type="ECO:0000256" key="10">
    <source>
        <dbReference type="SAM" id="MobiDB-lite"/>
    </source>
</evidence>
<evidence type="ECO:0000313" key="13">
    <source>
        <dbReference type="Proteomes" id="UP000703269"/>
    </source>
</evidence>
<feature type="region of interest" description="Disordered" evidence="10">
    <location>
        <begin position="181"/>
        <end position="279"/>
    </location>
</feature>
<comment type="subcellular location">
    <subcellularLocation>
        <location evidence="1">Nucleus</location>
    </subcellularLocation>
</comment>
<keyword evidence="8" id="KW-0539">Nucleus</keyword>
<dbReference type="PROSITE" id="PS50157">
    <property type="entry name" value="ZINC_FINGER_C2H2_2"/>
    <property type="match status" value="3"/>
</dbReference>
<organism evidence="12 13">
    <name type="scientific">Phanerochaete sordida</name>
    <dbReference type="NCBI Taxonomy" id="48140"/>
    <lineage>
        <taxon>Eukaryota</taxon>
        <taxon>Fungi</taxon>
        <taxon>Dikarya</taxon>
        <taxon>Basidiomycota</taxon>
        <taxon>Agaricomycotina</taxon>
        <taxon>Agaricomycetes</taxon>
        <taxon>Polyporales</taxon>
        <taxon>Phanerochaetaceae</taxon>
        <taxon>Phanerochaete</taxon>
    </lineage>
</organism>
<evidence type="ECO:0000313" key="12">
    <source>
        <dbReference type="EMBL" id="GJE90905.1"/>
    </source>
</evidence>
<dbReference type="GO" id="GO:0000978">
    <property type="term" value="F:RNA polymerase II cis-regulatory region sequence-specific DNA binding"/>
    <property type="evidence" value="ECO:0007669"/>
    <property type="project" value="UniProtKB-ARBA"/>
</dbReference>
<proteinExistence type="predicted"/>
<feature type="region of interest" description="Disordered" evidence="10">
    <location>
        <begin position="520"/>
        <end position="607"/>
    </location>
</feature>
<accession>A0A9P3GAB9</accession>
<evidence type="ECO:0000256" key="3">
    <source>
        <dbReference type="ARBA" id="ARBA00022737"/>
    </source>
</evidence>
<evidence type="ECO:0000256" key="1">
    <source>
        <dbReference type="ARBA" id="ARBA00004123"/>
    </source>
</evidence>